<keyword evidence="6" id="KW-0046">Antibiotic resistance</keyword>
<protein>
    <recommendedName>
        <fullName evidence="6">Phosphatidylglycerol lysyltransferase</fullName>
        <ecNumber evidence="6">2.3.2.3</ecNumber>
    </recommendedName>
    <alternativeName>
        <fullName evidence="6">Lysylphosphatidylglycerol synthase</fullName>
    </alternativeName>
</protein>
<evidence type="ECO:0000256" key="6">
    <source>
        <dbReference type="RuleBase" id="RU363042"/>
    </source>
</evidence>
<evidence type="ECO:0000256" key="3">
    <source>
        <dbReference type="ARBA" id="ARBA00022692"/>
    </source>
</evidence>
<sequence length="342" mass="39006">MTKKYRRLLIIALAIGLFVFIVPLFRVTPAAVWQEAQKVNGYWLIVALSCMLMHWAIEGKIIQGLLRREAANFSFKNALRIPLIEHLFNAITPFSTGGQPAQLLTLVKSGIDPGVSGSVCMMKFVVYQVMIVLNFIGCLIFGFSLLKQEFQHLSYLVLLGFIINLIVVVTLLMIMYHYTFTNKVVTLFLKILEKVVGEEKATHWKSILTEKMTNFYQESRYMKQEKKMMFRTFVLTFFQLICYYIVPYFILLSMGVNQINIWQIIIFHAFIILIISLFPIPGGTGGAEYSFTLLFGGFIASPSQLLLAIFLWRLITHYSGVFLGLIALFIKPDTLETSGTTL</sequence>
<dbReference type="Proteomes" id="UP001179600">
    <property type="component" value="Chromosome"/>
</dbReference>
<keyword evidence="6" id="KW-0443">Lipid metabolism</keyword>
<dbReference type="EC" id="2.3.2.3" evidence="6"/>
<dbReference type="GO" id="GO:0050071">
    <property type="term" value="F:phosphatidylglycerol lysyltransferase activity"/>
    <property type="evidence" value="ECO:0007669"/>
    <property type="project" value="UniProtKB-EC"/>
</dbReference>
<dbReference type="EMBL" id="CP116507">
    <property type="protein sequence ID" value="WCG22613.1"/>
    <property type="molecule type" value="Genomic_DNA"/>
</dbReference>
<dbReference type="AlphaFoldDB" id="A0AAE9XM88"/>
<dbReference type="NCBIfam" id="TIGR00374">
    <property type="entry name" value="flippase-like domain"/>
    <property type="match status" value="1"/>
</dbReference>
<evidence type="ECO:0000313" key="7">
    <source>
        <dbReference type="EMBL" id="WCG22613.1"/>
    </source>
</evidence>
<comment type="catalytic activity">
    <reaction evidence="6">
        <text>L-lysyl-tRNA(Lys) + a 1,2-diacyl-sn-glycero-3-phospho-(1'-sn-glycerol) = a 1,2-diacyl-sn-glycero-3-phospho-1'-(3'-O-L-lysyl)-sn-glycerol + tRNA(Lys)</text>
        <dbReference type="Rhea" id="RHEA:10668"/>
        <dbReference type="Rhea" id="RHEA-COMP:9696"/>
        <dbReference type="Rhea" id="RHEA-COMP:9697"/>
        <dbReference type="ChEBI" id="CHEBI:64716"/>
        <dbReference type="ChEBI" id="CHEBI:75792"/>
        <dbReference type="ChEBI" id="CHEBI:78442"/>
        <dbReference type="ChEBI" id="CHEBI:78529"/>
        <dbReference type="EC" id="2.3.2.3"/>
    </reaction>
</comment>
<accession>A0AAE9XM88</accession>
<dbReference type="GO" id="GO:0006629">
    <property type="term" value="P:lipid metabolic process"/>
    <property type="evidence" value="ECO:0007669"/>
    <property type="project" value="UniProtKB-KW"/>
</dbReference>
<reference evidence="7" key="1">
    <citation type="submission" date="2023-01" db="EMBL/GenBank/DDBJ databases">
        <title>Oxazolidinone resistance genes in florfenicol resistant enterococci from beef cattle and veal calves at slaughter.</title>
        <authorList>
            <person name="Biggel M."/>
        </authorList>
    </citation>
    <scope>NUCLEOTIDE SEQUENCE</scope>
    <source>
        <strain evidence="7">K204-1</strain>
    </source>
</reference>
<keyword evidence="3 6" id="KW-0812">Transmembrane</keyword>
<name>A0AAE9XM88_9ENTE</name>
<evidence type="ECO:0000256" key="5">
    <source>
        <dbReference type="ARBA" id="ARBA00023136"/>
    </source>
</evidence>
<dbReference type="PANTHER" id="PTHR37693:SF1">
    <property type="entry name" value="INTEGRAL MEMBRANE PROTEIN"/>
    <property type="match status" value="1"/>
</dbReference>
<feature type="transmembrane region" description="Helical" evidence="6">
    <location>
        <begin position="228"/>
        <end position="249"/>
    </location>
</feature>
<feature type="transmembrane region" description="Helical" evidence="6">
    <location>
        <begin position="152"/>
        <end position="174"/>
    </location>
</feature>
<organism evidence="7 8">
    <name type="scientific">Vagococcus lutrae</name>
    <dbReference type="NCBI Taxonomy" id="81947"/>
    <lineage>
        <taxon>Bacteria</taxon>
        <taxon>Bacillati</taxon>
        <taxon>Bacillota</taxon>
        <taxon>Bacilli</taxon>
        <taxon>Lactobacillales</taxon>
        <taxon>Enterococcaceae</taxon>
        <taxon>Vagococcus</taxon>
    </lineage>
</organism>
<dbReference type="InterPro" id="IPR022791">
    <property type="entry name" value="L-PG_synthase/AglD"/>
</dbReference>
<gene>
    <name evidence="6" type="primary">mprF</name>
    <name evidence="7" type="ORF">PML95_09520</name>
</gene>
<dbReference type="GO" id="GO:0005886">
    <property type="term" value="C:plasma membrane"/>
    <property type="evidence" value="ECO:0007669"/>
    <property type="project" value="UniProtKB-SubCell"/>
</dbReference>
<evidence type="ECO:0000256" key="1">
    <source>
        <dbReference type="ARBA" id="ARBA00004651"/>
    </source>
</evidence>
<dbReference type="Pfam" id="PF03706">
    <property type="entry name" value="LPG_synthase_TM"/>
    <property type="match status" value="1"/>
</dbReference>
<comment type="function">
    <text evidence="6">Catalyzes the transfer of a lysyl group from L-lysyl-tRNA(Lys) to membrane-bound phosphatidylglycerol (PG), which produces lysylphosphatidylglycerol (LPG), a major component of the bacterial membrane with a positive net charge. LPG synthesis contributes to bacterial virulence as it is involved in the resistance mechanism against cationic antimicrobial peptides (CAMP) produces by the host's immune system (defensins, cathelicidins) and by the competing microorganisms.</text>
</comment>
<dbReference type="GO" id="GO:0046677">
    <property type="term" value="P:response to antibiotic"/>
    <property type="evidence" value="ECO:0007669"/>
    <property type="project" value="UniProtKB-KW"/>
</dbReference>
<feature type="transmembrane region" description="Helical" evidence="6">
    <location>
        <begin position="261"/>
        <end position="280"/>
    </location>
</feature>
<feature type="transmembrane region" description="Helical" evidence="6">
    <location>
        <begin position="40"/>
        <end position="57"/>
    </location>
</feature>
<evidence type="ECO:0000256" key="2">
    <source>
        <dbReference type="ARBA" id="ARBA00022475"/>
    </source>
</evidence>
<proteinExistence type="inferred from homology"/>
<keyword evidence="6" id="KW-0808">Transferase</keyword>
<dbReference type="RefSeq" id="WP_248852266.1">
    <property type="nucleotide sequence ID" value="NZ_CP097044.1"/>
</dbReference>
<dbReference type="PANTHER" id="PTHR37693">
    <property type="entry name" value="PHOSPHATIDYLGLYCEROL LYSYLTRANSFERASE"/>
    <property type="match status" value="1"/>
</dbReference>
<evidence type="ECO:0000313" key="8">
    <source>
        <dbReference type="Proteomes" id="UP001179600"/>
    </source>
</evidence>
<feature type="transmembrane region" description="Helical" evidence="6">
    <location>
        <begin position="124"/>
        <end position="146"/>
    </location>
</feature>
<evidence type="ECO:0000256" key="4">
    <source>
        <dbReference type="ARBA" id="ARBA00022989"/>
    </source>
</evidence>
<keyword evidence="4 6" id="KW-1133">Transmembrane helix</keyword>
<feature type="transmembrane region" description="Helical" evidence="6">
    <location>
        <begin position="292"/>
        <end position="315"/>
    </location>
</feature>
<comment type="similarity">
    <text evidence="6">Belongs to the LPG synthase family.</text>
</comment>
<keyword evidence="2" id="KW-1003">Cell membrane</keyword>
<keyword evidence="5 6" id="KW-0472">Membrane</keyword>
<comment type="subcellular location">
    <subcellularLocation>
        <location evidence="1 6">Cell membrane</location>
        <topology evidence="1 6">Multi-pass membrane protein</topology>
    </subcellularLocation>
</comment>